<keyword evidence="1" id="KW-0812">Transmembrane</keyword>
<organism evidence="2 3">
    <name type="scientific">Labedaea rhizosphaerae</name>
    <dbReference type="NCBI Taxonomy" id="598644"/>
    <lineage>
        <taxon>Bacteria</taxon>
        <taxon>Bacillati</taxon>
        <taxon>Actinomycetota</taxon>
        <taxon>Actinomycetes</taxon>
        <taxon>Pseudonocardiales</taxon>
        <taxon>Pseudonocardiaceae</taxon>
        <taxon>Labedaea</taxon>
    </lineage>
</organism>
<comment type="caution">
    <text evidence="2">The sequence shown here is derived from an EMBL/GenBank/DDBJ whole genome shotgun (WGS) entry which is preliminary data.</text>
</comment>
<reference evidence="2 3" key="1">
    <citation type="submission" date="2019-03" db="EMBL/GenBank/DDBJ databases">
        <title>Genomic Encyclopedia of Type Strains, Phase IV (KMG-IV): sequencing the most valuable type-strain genomes for metagenomic binning, comparative biology and taxonomic classification.</title>
        <authorList>
            <person name="Goeker M."/>
        </authorList>
    </citation>
    <scope>NUCLEOTIDE SEQUENCE [LARGE SCALE GENOMIC DNA]</scope>
    <source>
        <strain evidence="2 3">DSM 45361</strain>
    </source>
</reference>
<sequence length="64" mass="6381">MLAVGAALAAVAAASAGFHEAPNLFQAASTLVAAGLAGWLGITEPSKKMRRKSGQKLDSSLSIA</sequence>
<keyword evidence="3" id="KW-1185">Reference proteome</keyword>
<name>A0A4V3CZV9_LABRH</name>
<feature type="transmembrane region" description="Helical" evidence="1">
    <location>
        <begin position="24"/>
        <end position="42"/>
    </location>
</feature>
<accession>A0A4V3CZV9</accession>
<dbReference type="EMBL" id="SNXZ01000002">
    <property type="protein sequence ID" value="TDQ01231.1"/>
    <property type="molecule type" value="Genomic_DNA"/>
</dbReference>
<gene>
    <name evidence="2" type="ORF">EV186_1021099</name>
</gene>
<dbReference type="AlphaFoldDB" id="A0A4V3CZV9"/>
<dbReference type="Proteomes" id="UP000295444">
    <property type="component" value="Unassembled WGS sequence"/>
</dbReference>
<proteinExistence type="predicted"/>
<evidence type="ECO:0000313" key="2">
    <source>
        <dbReference type="EMBL" id="TDQ01231.1"/>
    </source>
</evidence>
<evidence type="ECO:0000256" key="1">
    <source>
        <dbReference type="SAM" id="Phobius"/>
    </source>
</evidence>
<keyword evidence="1" id="KW-0472">Membrane</keyword>
<evidence type="ECO:0000313" key="3">
    <source>
        <dbReference type="Proteomes" id="UP000295444"/>
    </source>
</evidence>
<protein>
    <submittedName>
        <fullName evidence="2">Uncharacterized protein</fullName>
    </submittedName>
</protein>
<keyword evidence="1" id="KW-1133">Transmembrane helix</keyword>